<evidence type="ECO:0000313" key="3">
    <source>
        <dbReference type="Proteomes" id="UP000191408"/>
    </source>
</evidence>
<proteinExistence type="predicted"/>
<feature type="compositionally biased region" description="Polar residues" evidence="1">
    <location>
        <begin position="243"/>
        <end position="261"/>
    </location>
</feature>
<dbReference type="Proteomes" id="UP000191408">
    <property type="component" value="Unassembled WGS sequence"/>
</dbReference>
<feature type="region of interest" description="Disordered" evidence="1">
    <location>
        <begin position="235"/>
        <end position="334"/>
    </location>
</feature>
<feature type="compositionally biased region" description="Basic and acidic residues" evidence="1">
    <location>
        <begin position="397"/>
        <end position="414"/>
    </location>
</feature>
<dbReference type="STRING" id="60169.A0A1V6NJ28"/>
<organism evidence="2 3">
    <name type="scientific">Penicillium polonicum</name>
    <dbReference type="NCBI Taxonomy" id="60169"/>
    <lineage>
        <taxon>Eukaryota</taxon>
        <taxon>Fungi</taxon>
        <taxon>Dikarya</taxon>
        <taxon>Ascomycota</taxon>
        <taxon>Pezizomycotina</taxon>
        <taxon>Eurotiomycetes</taxon>
        <taxon>Eurotiomycetidae</taxon>
        <taxon>Eurotiales</taxon>
        <taxon>Aspergillaceae</taxon>
        <taxon>Penicillium</taxon>
    </lineage>
</organism>
<sequence length="786" mass="85668">MSSSAAMSIRNSGPRVIRPPSSQLVATQTSNRSIWRCARNGQGDKTERISRRFDGYRRYPLYNQRKPGTCRDSNATPNDTHSSWSWTAWLSQSSFPDLPPDRERRLLNSDLGQTHKRMQLLKKYIEADPYRAVFGRRLDPFQNFDKNDTSLNGFLQSLTSFKKPRSARSGVDMRQTRSDANHVGLQYDPISGRMVPIPPPTVLESGKPEAEINSHKVVDCPPGTEVDAKFAHDPSLAEDGQFQPGNTELSPGAPSSAQSTVDCPPGSELDAHFTSTLTSQDTQDRLQVPQETKRKPSVNTDCPPGSELETLFVSESIPSAKPQPDTSKVNGKTNRLNLDAGLTAGTNVECSPGSELEAKFVCESPSGSVKSTPSELETQPPSKQTGISSDCPPGNEVDAKLSSDLRSLKFEPDSPVHQTADPAAMTGAQESFECSPGSEIEAHILSESESVSQDIAQPEAQTSVNCPPGSELEAKFICNAAPTEENQSQQEIPTGLDTSRITNNVVDCTPGNELEAKFLSEMVSAQGPNENEDMSTLDASEIRSRYAPLESKVQANPPDFDAPEDRVGDFILESQNLATEKGEQPAASQIPSPKFHILALDTSTSQVSVAHADSFFGVNEHSRPSEILSRLHNPAKFLPYFEKMQEDGYEIATGGGNILVFRKTQSTPRHTLSNTARDEEPEIHAEIAQHLRHDSMDSAATYAGAPWQSTSEPPLATESSSPEPEPTTKSESSFRKTGRRMLIAGTATAATCYAIGVMTEFFRTGGSDGRGIDGFTVFESDRRRRE</sequence>
<keyword evidence="3" id="KW-1185">Reference proteome</keyword>
<gene>
    <name evidence="2" type="ORF">PENPOL_c007G03579</name>
</gene>
<dbReference type="EMBL" id="MDYM01000007">
    <property type="protein sequence ID" value="OQD64744.1"/>
    <property type="molecule type" value="Genomic_DNA"/>
</dbReference>
<comment type="caution">
    <text evidence="2">The sequence shown here is derived from an EMBL/GenBank/DDBJ whole genome shotgun (WGS) entry which is preliminary data.</text>
</comment>
<feature type="compositionally biased region" description="Polar residues" evidence="1">
    <location>
        <begin position="1"/>
        <end position="11"/>
    </location>
</feature>
<dbReference type="AlphaFoldDB" id="A0A1V6NJ28"/>
<feature type="region of interest" description="Disordered" evidence="1">
    <location>
        <begin position="1"/>
        <end position="21"/>
    </location>
</feature>
<accession>A0A1V6NJ28</accession>
<feature type="region of interest" description="Disordered" evidence="1">
    <location>
        <begin position="704"/>
        <end position="737"/>
    </location>
</feature>
<name>A0A1V6NJ28_PENPO</name>
<feature type="compositionally biased region" description="Low complexity" evidence="1">
    <location>
        <begin position="709"/>
        <end position="725"/>
    </location>
</feature>
<protein>
    <submittedName>
        <fullName evidence="2">Uncharacterized protein</fullName>
    </submittedName>
</protein>
<feature type="compositionally biased region" description="Polar residues" evidence="1">
    <location>
        <begin position="324"/>
        <end position="334"/>
    </location>
</feature>
<dbReference type="OrthoDB" id="3946750at2759"/>
<feature type="region of interest" description="Disordered" evidence="1">
    <location>
        <begin position="363"/>
        <end position="468"/>
    </location>
</feature>
<feature type="compositionally biased region" description="Polar residues" evidence="1">
    <location>
        <begin position="365"/>
        <end position="388"/>
    </location>
</feature>
<evidence type="ECO:0000313" key="2">
    <source>
        <dbReference type="EMBL" id="OQD64744.1"/>
    </source>
</evidence>
<feature type="compositionally biased region" description="Polar residues" evidence="1">
    <location>
        <begin position="447"/>
        <end position="465"/>
    </location>
</feature>
<evidence type="ECO:0000256" key="1">
    <source>
        <dbReference type="SAM" id="MobiDB-lite"/>
    </source>
</evidence>
<reference evidence="3" key="1">
    <citation type="journal article" date="2017" name="Nat. Microbiol.">
        <title>Global analysis of biosynthetic gene clusters reveals vast potential of secondary metabolite production in Penicillium species.</title>
        <authorList>
            <person name="Nielsen J.C."/>
            <person name="Grijseels S."/>
            <person name="Prigent S."/>
            <person name="Ji B."/>
            <person name="Dainat J."/>
            <person name="Nielsen K.F."/>
            <person name="Frisvad J.C."/>
            <person name="Workman M."/>
            <person name="Nielsen J."/>
        </authorList>
    </citation>
    <scope>NUCLEOTIDE SEQUENCE [LARGE SCALE GENOMIC DNA]</scope>
    <source>
        <strain evidence="3">IBT 4502</strain>
    </source>
</reference>